<dbReference type="AlphaFoldDB" id="A0A6J6I3S8"/>
<evidence type="ECO:0000256" key="3">
    <source>
        <dbReference type="ARBA" id="ARBA00023002"/>
    </source>
</evidence>
<dbReference type="FunFam" id="3.40.309.10:FF:000010">
    <property type="entry name" value="Gamma-aminobutyraldehyde dehydrogenase"/>
    <property type="match status" value="1"/>
</dbReference>
<evidence type="ECO:0000313" key="5">
    <source>
        <dbReference type="EMBL" id="CAB4618084.1"/>
    </source>
</evidence>
<name>A0A6J6I3S8_9ZZZZ</name>
<dbReference type="InterPro" id="IPR016162">
    <property type="entry name" value="Ald_DH_N"/>
</dbReference>
<dbReference type="Gene3D" id="3.40.605.10">
    <property type="entry name" value="Aldehyde Dehydrogenase, Chain A, domain 1"/>
    <property type="match status" value="1"/>
</dbReference>
<dbReference type="PANTHER" id="PTHR43217">
    <property type="entry name" value="SUCCINATE SEMIALDEHYDE DEHYDROGENASE [NAD(P)+] SAD"/>
    <property type="match status" value="1"/>
</dbReference>
<evidence type="ECO:0000256" key="2">
    <source>
        <dbReference type="ARBA" id="ARBA00022857"/>
    </source>
</evidence>
<evidence type="ECO:0000256" key="1">
    <source>
        <dbReference type="ARBA" id="ARBA00009986"/>
    </source>
</evidence>
<sequence length="462" mass="49007">MSKITTVNPATDEVLAEYAGLDAQGLEAILAAADAAQKAWKNSPLAERSTKLRALATILRNEVEEHATLISNEMGKPITEARGEVLKCALTCDFYADHLEEFLAKKEIKTEAVTSYVSYEPIGVVLAVMPWNFPYWQVIRFAAPTLGAGNGGLLKHASNVTGSAVAIQSAIERAGFPKNLFTTLVLTQHSMVNEIIADKRVAAVTLTGSEGAGASVAEAAGRALKKTVLELGGSDPFVILEDADIKAVTPFAVKARFINTGQSCLCAKRFLVDAKVIAEFEAGLKEQVAALKIGSPLDATTQIGPLAKKSFVDDIDKQVQDSIKMGARLVTGGHRIDGPGNYYAPTVLADVTPDMPVFNQETFGPVLALVKAENTEDAIRLADLSQYGLAASIWTADMNKGLELGKGINSGALFINGVVASDPRLPFGGVKLSGYGRELSIEGLHEFTNVRAVWAGNHPSAA</sequence>
<dbReference type="CDD" id="cd07100">
    <property type="entry name" value="ALDH_SSADH1_GabD1"/>
    <property type="match status" value="1"/>
</dbReference>
<dbReference type="FunFam" id="3.40.605.10:FF:000012">
    <property type="entry name" value="NAD-dependent succinate-semialdehyde dehydrogenase"/>
    <property type="match status" value="1"/>
</dbReference>
<dbReference type="EMBL" id="CAEZVD010000018">
    <property type="protein sequence ID" value="CAB4618084.1"/>
    <property type="molecule type" value="Genomic_DNA"/>
</dbReference>
<comment type="similarity">
    <text evidence="1">Belongs to the aldehyde dehydrogenase family.</text>
</comment>
<dbReference type="GO" id="GO:0004030">
    <property type="term" value="F:aldehyde dehydrogenase [NAD(P)+] activity"/>
    <property type="evidence" value="ECO:0007669"/>
    <property type="project" value="InterPro"/>
</dbReference>
<keyword evidence="2" id="KW-0521">NADP</keyword>
<protein>
    <submittedName>
        <fullName evidence="5">Unannotated protein</fullName>
    </submittedName>
</protein>
<dbReference type="PROSITE" id="PS00070">
    <property type="entry name" value="ALDEHYDE_DEHYDR_CYS"/>
    <property type="match status" value="1"/>
</dbReference>
<dbReference type="SUPFAM" id="SSF53720">
    <property type="entry name" value="ALDH-like"/>
    <property type="match status" value="1"/>
</dbReference>
<proteinExistence type="inferred from homology"/>
<dbReference type="InterPro" id="IPR015590">
    <property type="entry name" value="Aldehyde_DH_dom"/>
</dbReference>
<dbReference type="InterPro" id="IPR016160">
    <property type="entry name" value="Ald_DH_CS_CYS"/>
</dbReference>
<dbReference type="InterPro" id="IPR016163">
    <property type="entry name" value="Ald_DH_C"/>
</dbReference>
<dbReference type="Gene3D" id="3.40.309.10">
    <property type="entry name" value="Aldehyde Dehydrogenase, Chain A, domain 2"/>
    <property type="match status" value="1"/>
</dbReference>
<dbReference type="InterPro" id="IPR047110">
    <property type="entry name" value="GABD/Sad-like"/>
</dbReference>
<evidence type="ECO:0000259" key="4">
    <source>
        <dbReference type="Pfam" id="PF00171"/>
    </source>
</evidence>
<feature type="domain" description="Aldehyde dehydrogenase" evidence="4">
    <location>
        <begin position="3"/>
        <end position="453"/>
    </location>
</feature>
<dbReference type="GO" id="GO:0004777">
    <property type="term" value="F:succinate-semialdehyde dehydrogenase (NAD+) activity"/>
    <property type="evidence" value="ECO:0007669"/>
    <property type="project" value="TreeGrafter"/>
</dbReference>
<dbReference type="InterPro" id="IPR044148">
    <property type="entry name" value="ALDH_GabD1-like"/>
</dbReference>
<organism evidence="5">
    <name type="scientific">freshwater metagenome</name>
    <dbReference type="NCBI Taxonomy" id="449393"/>
    <lineage>
        <taxon>unclassified sequences</taxon>
        <taxon>metagenomes</taxon>
        <taxon>ecological metagenomes</taxon>
    </lineage>
</organism>
<reference evidence="5" key="1">
    <citation type="submission" date="2020-05" db="EMBL/GenBank/DDBJ databases">
        <authorList>
            <person name="Chiriac C."/>
            <person name="Salcher M."/>
            <person name="Ghai R."/>
            <person name="Kavagutti S V."/>
        </authorList>
    </citation>
    <scope>NUCLEOTIDE SEQUENCE</scope>
</reference>
<accession>A0A6J6I3S8</accession>
<dbReference type="PANTHER" id="PTHR43217:SF1">
    <property type="entry name" value="SUCCINATE SEMIALDEHYDE DEHYDROGENASE [NAD(P)+] SAD"/>
    <property type="match status" value="1"/>
</dbReference>
<gene>
    <name evidence="5" type="ORF">UFOPK1909_00343</name>
</gene>
<keyword evidence="3" id="KW-0560">Oxidoreductase</keyword>
<dbReference type="InterPro" id="IPR016161">
    <property type="entry name" value="Ald_DH/histidinol_DH"/>
</dbReference>
<dbReference type="Pfam" id="PF00171">
    <property type="entry name" value="Aldedh"/>
    <property type="match status" value="1"/>
</dbReference>